<evidence type="ECO:0000313" key="1">
    <source>
        <dbReference type="EMBL" id="CDG40534.1"/>
    </source>
</evidence>
<reference evidence="1 2" key="1">
    <citation type="journal article" date="2014" name="Genome Biol. Evol.">
        <title>Acetic acid bacteria genomes reveal functional traits for adaptation to life in insect guts.</title>
        <authorList>
            <person name="Chouaia B."/>
            <person name="Gaiarsa S."/>
            <person name="Crotti E."/>
            <person name="Comandatore F."/>
            <person name="Degli Esposti M."/>
            <person name="Ricci I."/>
            <person name="Alma A."/>
            <person name="Favia G."/>
            <person name="Bandi C."/>
            <person name="Daffonchio D."/>
        </authorList>
    </citation>
    <scope>NUCLEOTIDE SEQUENCE [LARGE SCALE GENOMIC DNA]</scope>
    <source>
        <strain evidence="1 2">SF2.1</strain>
    </source>
</reference>
<name>A0A060QH95_9PROT</name>
<comment type="caution">
    <text evidence="1">The sequence shown here is derived from an EMBL/GenBank/DDBJ whole genome shotgun (WGS) entry which is preliminary data.</text>
</comment>
<dbReference type="Proteomes" id="UP000027583">
    <property type="component" value="Unassembled WGS sequence"/>
</dbReference>
<gene>
    <name evidence="1" type="ORF">ASAP_2489</name>
</gene>
<reference evidence="1 2" key="2">
    <citation type="journal article" date="2014" name="PLoS ONE">
        <title>Evolution of mitochondria reconstructed from the energy metabolism of living bacteria.</title>
        <authorList>
            <person name="Degli Esposti M."/>
            <person name="Chouaia B."/>
            <person name="Comandatore F."/>
            <person name="Crotti E."/>
            <person name="Sassera D."/>
            <person name="Lievens P.M."/>
            <person name="Daffonchio D."/>
            <person name="Bandi C."/>
        </authorList>
    </citation>
    <scope>NUCLEOTIDE SEQUENCE [LARGE SCALE GENOMIC DNA]</scope>
    <source>
        <strain evidence="1 2">SF2.1</strain>
    </source>
</reference>
<dbReference type="EMBL" id="CBLX010000019">
    <property type="protein sequence ID" value="CDG40534.1"/>
    <property type="molecule type" value="Genomic_DNA"/>
</dbReference>
<organism evidence="1 2">
    <name type="scientific">Asaia bogorensis</name>
    <dbReference type="NCBI Taxonomy" id="91915"/>
    <lineage>
        <taxon>Bacteria</taxon>
        <taxon>Pseudomonadati</taxon>
        <taxon>Pseudomonadota</taxon>
        <taxon>Alphaproteobacteria</taxon>
        <taxon>Acetobacterales</taxon>
        <taxon>Acetobacteraceae</taxon>
        <taxon>Asaia</taxon>
    </lineage>
</organism>
<accession>A0A060QH95</accession>
<proteinExistence type="predicted"/>
<sequence>METLPLDPKRRLIVFSCRGREGLLLTGLNGDSFIGWLEGDCGPNDGLVQANPEPASGFSQYLSVERSS</sequence>
<evidence type="ECO:0000313" key="2">
    <source>
        <dbReference type="Proteomes" id="UP000027583"/>
    </source>
</evidence>
<dbReference type="AlphaFoldDB" id="A0A060QH95"/>
<protein>
    <submittedName>
        <fullName evidence="1">Uncharacterized protein</fullName>
    </submittedName>
</protein>